<dbReference type="InterPro" id="IPR012506">
    <property type="entry name" value="TMEM86B-like"/>
</dbReference>
<reference evidence="7 8" key="1">
    <citation type="submission" date="2024-10" db="EMBL/GenBank/DDBJ databases">
        <title>The Natural Products Discovery Center: Release of the First 8490 Sequenced Strains for Exploring Actinobacteria Biosynthetic Diversity.</title>
        <authorList>
            <person name="Kalkreuter E."/>
            <person name="Kautsar S.A."/>
            <person name="Yang D."/>
            <person name="Bader C.D."/>
            <person name="Teijaro C.N."/>
            <person name="Fluegel L."/>
            <person name="Davis C.M."/>
            <person name="Simpson J.R."/>
            <person name="Lauterbach L."/>
            <person name="Steele A.D."/>
            <person name="Gui C."/>
            <person name="Meng S."/>
            <person name="Li G."/>
            <person name="Viehrig K."/>
            <person name="Ye F."/>
            <person name="Su P."/>
            <person name="Kiefer A.F."/>
            <person name="Nichols A."/>
            <person name="Cepeda A.J."/>
            <person name="Yan W."/>
            <person name="Fan B."/>
            <person name="Jiang Y."/>
            <person name="Adhikari A."/>
            <person name="Zheng C.-J."/>
            <person name="Schuster L."/>
            <person name="Cowan T.M."/>
            <person name="Smanski M.J."/>
            <person name="Chevrette M.G."/>
            <person name="De Carvalho L.P.S."/>
            <person name="Shen B."/>
        </authorList>
    </citation>
    <scope>NUCLEOTIDE SEQUENCE [LARGE SCALE GENOMIC DNA]</scope>
    <source>
        <strain evidence="7 8">NPDC050545</strain>
    </source>
</reference>
<evidence type="ECO:0000256" key="4">
    <source>
        <dbReference type="ARBA" id="ARBA00022989"/>
    </source>
</evidence>
<evidence type="ECO:0000256" key="3">
    <source>
        <dbReference type="ARBA" id="ARBA00022692"/>
    </source>
</evidence>
<evidence type="ECO:0000256" key="6">
    <source>
        <dbReference type="SAM" id="Phobius"/>
    </source>
</evidence>
<evidence type="ECO:0000313" key="7">
    <source>
        <dbReference type="EMBL" id="MFI6501280.1"/>
    </source>
</evidence>
<feature type="transmembrane region" description="Helical" evidence="6">
    <location>
        <begin position="31"/>
        <end position="48"/>
    </location>
</feature>
<evidence type="ECO:0000256" key="2">
    <source>
        <dbReference type="ARBA" id="ARBA00007375"/>
    </source>
</evidence>
<evidence type="ECO:0000256" key="5">
    <source>
        <dbReference type="ARBA" id="ARBA00023136"/>
    </source>
</evidence>
<proteinExistence type="inferred from homology"/>
<dbReference type="Pfam" id="PF07947">
    <property type="entry name" value="YhhN"/>
    <property type="match status" value="1"/>
</dbReference>
<accession>A0ABW7YZC8</accession>
<dbReference type="PANTHER" id="PTHR31885">
    <property type="entry name" value="GH04784P"/>
    <property type="match status" value="1"/>
</dbReference>
<dbReference type="Proteomes" id="UP001612741">
    <property type="component" value="Unassembled WGS sequence"/>
</dbReference>
<comment type="subcellular location">
    <subcellularLocation>
        <location evidence="1">Membrane</location>
        <topology evidence="1">Multi-pass membrane protein</topology>
    </subcellularLocation>
</comment>
<comment type="similarity">
    <text evidence="2">Belongs to the TMEM86 family.</text>
</comment>
<evidence type="ECO:0000256" key="1">
    <source>
        <dbReference type="ARBA" id="ARBA00004141"/>
    </source>
</evidence>
<protein>
    <submittedName>
        <fullName evidence="7">Lysoplasmalogenase family protein</fullName>
    </submittedName>
</protein>
<comment type="caution">
    <text evidence="7">The sequence shown here is derived from an EMBL/GenBank/DDBJ whole genome shotgun (WGS) entry which is preliminary data.</text>
</comment>
<feature type="transmembrane region" description="Helical" evidence="6">
    <location>
        <begin position="203"/>
        <end position="221"/>
    </location>
</feature>
<sequence length="239" mass="25374">MDRVRSPWLIGFGLVAVAQLAFVVFPVPQLADLIAVSILAPALAVWVWRVDGPKVLVLALAFCAVGDVLGNPRRIGLDQSGLLLSVAAFAVAQACLIVLFVRSGALAALQASISGRQRWRSVVALLYLVAAVMMFWSIWGGLGPALRVAVGVYLLLLVGTATTSLALDTWAGMGVALFAGSMALVAAEMVDGVATWHRLLIRLMYQLGLLLIAVAVVNRALRLDRDMRRGRAQSEGCGT</sequence>
<feature type="transmembrane region" description="Helical" evidence="6">
    <location>
        <begin position="174"/>
        <end position="197"/>
    </location>
</feature>
<keyword evidence="8" id="KW-1185">Reference proteome</keyword>
<dbReference type="PANTHER" id="PTHR31885:SF6">
    <property type="entry name" value="GH04784P"/>
    <property type="match status" value="1"/>
</dbReference>
<feature type="transmembrane region" description="Helical" evidence="6">
    <location>
        <begin position="122"/>
        <end position="139"/>
    </location>
</feature>
<dbReference type="RefSeq" id="WP_397085691.1">
    <property type="nucleotide sequence ID" value="NZ_JBITGY010000007.1"/>
</dbReference>
<feature type="transmembrane region" description="Helical" evidence="6">
    <location>
        <begin position="55"/>
        <end position="70"/>
    </location>
</feature>
<feature type="transmembrane region" description="Helical" evidence="6">
    <location>
        <begin position="7"/>
        <end position="25"/>
    </location>
</feature>
<organism evidence="7 8">
    <name type="scientific">Nonomuraea typhae</name>
    <dbReference type="NCBI Taxonomy" id="2603600"/>
    <lineage>
        <taxon>Bacteria</taxon>
        <taxon>Bacillati</taxon>
        <taxon>Actinomycetota</taxon>
        <taxon>Actinomycetes</taxon>
        <taxon>Streptosporangiales</taxon>
        <taxon>Streptosporangiaceae</taxon>
        <taxon>Nonomuraea</taxon>
    </lineage>
</organism>
<keyword evidence="3 6" id="KW-0812">Transmembrane</keyword>
<keyword evidence="5 6" id="KW-0472">Membrane</keyword>
<dbReference type="EMBL" id="JBITGY010000007">
    <property type="protein sequence ID" value="MFI6501280.1"/>
    <property type="molecule type" value="Genomic_DNA"/>
</dbReference>
<gene>
    <name evidence="7" type="ORF">ACIBG2_28155</name>
</gene>
<evidence type="ECO:0000313" key="8">
    <source>
        <dbReference type="Proteomes" id="UP001612741"/>
    </source>
</evidence>
<name>A0ABW7YZC8_9ACTN</name>
<feature type="transmembrane region" description="Helical" evidence="6">
    <location>
        <begin position="145"/>
        <end position="167"/>
    </location>
</feature>
<feature type="transmembrane region" description="Helical" evidence="6">
    <location>
        <begin position="82"/>
        <end position="101"/>
    </location>
</feature>
<keyword evidence="4 6" id="KW-1133">Transmembrane helix</keyword>